<accession>A0ACC3NG83</accession>
<evidence type="ECO:0000313" key="2">
    <source>
        <dbReference type="Proteomes" id="UP001281147"/>
    </source>
</evidence>
<dbReference type="EMBL" id="JAUTXU010000042">
    <property type="protein sequence ID" value="KAK3716463.1"/>
    <property type="molecule type" value="Genomic_DNA"/>
</dbReference>
<proteinExistence type="predicted"/>
<organism evidence="1 2">
    <name type="scientific">Vermiconidia calcicola</name>
    <dbReference type="NCBI Taxonomy" id="1690605"/>
    <lineage>
        <taxon>Eukaryota</taxon>
        <taxon>Fungi</taxon>
        <taxon>Dikarya</taxon>
        <taxon>Ascomycota</taxon>
        <taxon>Pezizomycotina</taxon>
        <taxon>Dothideomycetes</taxon>
        <taxon>Dothideomycetidae</taxon>
        <taxon>Mycosphaerellales</taxon>
        <taxon>Extremaceae</taxon>
        <taxon>Vermiconidia</taxon>
    </lineage>
</organism>
<protein>
    <submittedName>
        <fullName evidence="1">Uncharacterized protein</fullName>
    </submittedName>
</protein>
<name>A0ACC3NG83_9PEZI</name>
<keyword evidence="2" id="KW-1185">Reference proteome</keyword>
<sequence length="264" mass="28134">MFFAAVMTQFLARATNVLDSRHKATNAVATLIATWVFGLAPPNLRTLANVSAIVVGVAIASYGEIQFDLTGFLFQAAGIVFEATRLVMVQRLLSSAEFKMDPMVSLYYFAPACAVFNAVFTLFIEVPKMSMNNIYDLGLMTLVANAFVAFLLNVAVVLLIGKTSAVVLTLSGVLKDIFLVVASISIFGDPVAPTQWFGYSIALGGLMYYKLGGEKLKQIGTDARLGVGTFQQEHPAAAKVVVLCTVLGGVGLFVLGCWPSGIAV</sequence>
<evidence type="ECO:0000313" key="1">
    <source>
        <dbReference type="EMBL" id="KAK3716463.1"/>
    </source>
</evidence>
<reference evidence="1" key="1">
    <citation type="submission" date="2023-07" db="EMBL/GenBank/DDBJ databases">
        <title>Black Yeasts Isolated from many extreme environments.</title>
        <authorList>
            <person name="Coleine C."/>
            <person name="Stajich J.E."/>
            <person name="Selbmann L."/>
        </authorList>
    </citation>
    <scope>NUCLEOTIDE SEQUENCE</scope>
    <source>
        <strain evidence="1">CCFEE 5714</strain>
    </source>
</reference>
<gene>
    <name evidence="1" type="ORF">LTR37_006359</name>
</gene>
<comment type="caution">
    <text evidence="1">The sequence shown here is derived from an EMBL/GenBank/DDBJ whole genome shotgun (WGS) entry which is preliminary data.</text>
</comment>
<dbReference type="Proteomes" id="UP001281147">
    <property type="component" value="Unassembled WGS sequence"/>
</dbReference>